<evidence type="ECO:0000256" key="1">
    <source>
        <dbReference type="ARBA" id="ARBA00022679"/>
    </source>
</evidence>
<dbReference type="InterPro" id="IPR011004">
    <property type="entry name" value="Trimer_LpxA-like_sf"/>
</dbReference>
<dbReference type="EMBL" id="MWDQ01000077">
    <property type="protein sequence ID" value="OQB73531.1"/>
    <property type="molecule type" value="Genomic_DNA"/>
</dbReference>
<gene>
    <name evidence="3" type="primary">glmU_3</name>
    <name evidence="3" type="ORF">BWX89_00918</name>
</gene>
<keyword evidence="1 3" id="KW-0808">Transferase</keyword>
<dbReference type="EC" id="2.3.1.157" evidence="3"/>
<evidence type="ECO:0000313" key="3">
    <source>
        <dbReference type="EMBL" id="OQB73531.1"/>
    </source>
</evidence>
<dbReference type="InterPro" id="IPR050065">
    <property type="entry name" value="GlmU-like"/>
</dbReference>
<comment type="caution">
    <text evidence="3">The sequence shown here is derived from an EMBL/GenBank/DDBJ whole genome shotgun (WGS) entry which is preliminary data.</text>
</comment>
<evidence type="ECO:0000256" key="2">
    <source>
        <dbReference type="ARBA" id="ARBA00023315"/>
    </source>
</evidence>
<dbReference type="SUPFAM" id="SSF51161">
    <property type="entry name" value="Trimeric LpxA-like enzymes"/>
    <property type="match status" value="1"/>
</dbReference>
<accession>A0A1V6C9G7</accession>
<dbReference type="Gene3D" id="2.160.10.10">
    <property type="entry name" value="Hexapeptide repeat proteins"/>
    <property type="match status" value="1"/>
</dbReference>
<organism evidence="3">
    <name type="scientific">candidate division TA06 bacterium ADurb.Bin131</name>
    <dbReference type="NCBI Taxonomy" id="1852827"/>
    <lineage>
        <taxon>Bacteria</taxon>
        <taxon>Bacteria division TA06</taxon>
    </lineage>
</organism>
<reference evidence="3" key="1">
    <citation type="submission" date="2017-02" db="EMBL/GenBank/DDBJ databases">
        <title>Delving into the versatile metabolic prowess of the omnipresent phylum Bacteroidetes.</title>
        <authorList>
            <person name="Nobu M.K."/>
            <person name="Mei R."/>
            <person name="Narihiro T."/>
            <person name="Kuroda K."/>
            <person name="Liu W.-T."/>
        </authorList>
    </citation>
    <scope>NUCLEOTIDE SEQUENCE</scope>
    <source>
        <strain evidence="3">ADurb.Bin131</strain>
    </source>
</reference>
<sequence>MKLVIYETETWIDLTPISYIRPVFELKCGMYTLIERIINTIKIKDTGLYVRDYLCDLVRSRYPYPVNDPSFLQDDLLIIDGRCLVDSDFSFTPEREAAWFFDNELAYAFIKKENVLKHSENGFKSILDFAVGLPRIETKTKIMHFPWNFVLENSEMLKKDFISKGKKGIEGKFSNQAVIHGENDVFIAEGADVHPLAVLDTNSGPVFIDKDVKIFPFARIEGPCYIGEGTQIMPGASIREGNTIGPFCRVGGELEESVIQGYSNKYHDGFVGHAYIGEFVNLGALTTNSDLKNDYSTVSVYVNGKPVDTGSLKVGSIIGDHTKTSIGTLFNTGTSVGVMCNITAGGILPKFFPSFVWYVNNKFMKGFGLGEMIKTAKAAMGRRGKTLSQEEENVIRKVFEITAEIRKTYVTKSFRAK</sequence>
<dbReference type="GO" id="GO:0016779">
    <property type="term" value="F:nucleotidyltransferase activity"/>
    <property type="evidence" value="ECO:0007669"/>
    <property type="project" value="UniProtKB-ARBA"/>
</dbReference>
<protein>
    <submittedName>
        <fullName evidence="3">Bifunctional protein GlmU</fullName>
        <ecNumber evidence="3">2.3.1.157</ecNumber>
    </submittedName>
</protein>
<proteinExistence type="predicted"/>
<dbReference type="PANTHER" id="PTHR43584:SF9">
    <property type="entry name" value="TRANSFERASE HEXAPEPTIDE REPEAT CONTAINING PROTEIN"/>
    <property type="match status" value="1"/>
</dbReference>
<dbReference type="NCBIfam" id="TIGR03991">
    <property type="entry name" value="alt_bact_glmU"/>
    <property type="match status" value="1"/>
</dbReference>
<dbReference type="Pfam" id="PF13562">
    <property type="entry name" value="NTP_transf_4"/>
    <property type="match status" value="1"/>
</dbReference>
<name>A0A1V6C9G7_UNCT6</name>
<dbReference type="Proteomes" id="UP000485562">
    <property type="component" value="Unassembled WGS sequence"/>
</dbReference>
<dbReference type="PANTHER" id="PTHR43584">
    <property type="entry name" value="NUCLEOTIDYL TRANSFERASE"/>
    <property type="match status" value="1"/>
</dbReference>
<dbReference type="GO" id="GO:0019134">
    <property type="term" value="F:glucosamine-1-phosphate N-acetyltransferase activity"/>
    <property type="evidence" value="ECO:0007669"/>
    <property type="project" value="UniProtKB-EC"/>
</dbReference>
<dbReference type="AlphaFoldDB" id="A0A1V6C9G7"/>
<keyword evidence="2 3" id="KW-0012">Acyltransferase</keyword>
<dbReference type="InterPro" id="IPR023917">
    <property type="entry name" value="Bifunctiontional_GlmU_bac-type"/>
</dbReference>